<organism evidence="2 3">
    <name type="scientific">Candidatus Faecivivens stercoravium</name>
    <dbReference type="NCBI Taxonomy" id="2840803"/>
    <lineage>
        <taxon>Bacteria</taxon>
        <taxon>Bacillati</taxon>
        <taxon>Bacillota</taxon>
        <taxon>Clostridia</taxon>
        <taxon>Eubacteriales</taxon>
        <taxon>Oscillospiraceae</taxon>
        <taxon>Oscillospiraceae incertae sedis</taxon>
        <taxon>Candidatus Faecivivens</taxon>
    </lineage>
</organism>
<accession>A0A9D1J509</accession>
<dbReference type="InterPro" id="IPR000182">
    <property type="entry name" value="GNAT_dom"/>
</dbReference>
<reference evidence="2" key="1">
    <citation type="submission" date="2020-10" db="EMBL/GenBank/DDBJ databases">
        <authorList>
            <person name="Gilroy R."/>
        </authorList>
    </citation>
    <scope>NUCLEOTIDE SEQUENCE</scope>
    <source>
        <strain evidence="2">CHK189-12415</strain>
    </source>
</reference>
<dbReference type="Gene3D" id="3.40.630.30">
    <property type="match status" value="1"/>
</dbReference>
<gene>
    <name evidence="2" type="ORF">IAB37_05510</name>
</gene>
<dbReference type="Proteomes" id="UP000824241">
    <property type="component" value="Unassembled WGS sequence"/>
</dbReference>
<evidence type="ECO:0000313" key="2">
    <source>
        <dbReference type="EMBL" id="HIR61013.1"/>
    </source>
</evidence>
<dbReference type="InterPro" id="IPR016181">
    <property type="entry name" value="Acyl_CoA_acyltransferase"/>
</dbReference>
<name>A0A9D1J509_9FIRM</name>
<dbReference type="AlphaFoldDB" id="A0A9D1J509"/>
<feature type="domain" description="N-acetyltransferase" evidence="1">
    <location>
        <begin position="8"/>
        <end position="156"/>
    </location>
</feature>
<reference evidence="2" key="2">
    <citation type="journal article" date="2021" name="PeerJ">
        <title>Extensive microbial diversity within the chicken gut microbiome revealed by metagenomics and culture.</title>
        <authorList>
            <person name="Gilroy R."/>
            <person name="Ravi A."/>
            <person name="Getino M."/>
            <person name="Pursley I."/>
            <person name="Horton D.L."/>
            <person name="Alikhan N.F."/>
            <person name="Baker D."/>
            <person name="Gharbi K."/>
            <person name="Hall N."/>
            <person name="Watson M."/>
            <person name="Adriaenssens E.M."/>
            <person name="Foster-Nyarko E."/>
            <person name="Jarju S."/>
            <person name="Secka A."/>
            <person name="Antonio M."/>
            <person name="Oren A."/>
            <person name="Chaudhuri R.R."/>
            <person name="La Ragione R."/>
            <person name="Hildebrand F."/>
            <person name="Pallen M.J."/>
        </authorList>
    </citation>
    <scope>NUCLEOTIDE SEQUENCE</scope>
    <source>
        <strain evidence="2">CHK189-12415</strain>
    </source>
</reference>
<evidence type="ECO:0000313" key="3">
    <source>
        <dbReference type="Proteomes" id="UP000824241"/>
    </source>
</evidence>
<comment type="caution">
    <text evidence="2">The sequence shown here is derived from an EMBL/GenBank/DDBJ whole genome shotgun (WGS) entry which is preliminary data.</text>
</comment>
<dbReference type="GO" id="GO:0016747">
    <property type="term" value="F:acyltransferase activity, transferring groups other than amino-acyl groups"/>
    <property type="evidence" value="ECO:0007669"/>
    <property type="project" value="InterPro"/>
</dbReference>
<dbReference type="EMBL" id="DVHA01000176">
    <property type="protein sequence ID" value="HIR61013.1"/>
    <property type="molecule type" value="Genomic_DNA"/>
</dbReference>
<protein>
    <submittedName>
        <fullName evidence="2">GNAT family N-acetyltransferase</fullName>
    </submittedName>
</protein>
<dbReference type="Pfam" id="PF13527">
    <property type="entry name" value="Acetyltransf_9"/>
    <property type="match status" value="1"/>
</dbReference>
<dbReference type="PROSITE" id="PS51186">
    <property type="entry name" value="GNAT"/>
    <property type="match status" value="1"/>
</dbReference>
<proteinExistence type="predicted"/>
<dbReference type="SUPFAM" id="SSF55729">
    <property type="entry name" value="Acyl-CoA N-acyltransferases (Nat)"/>
    <property type="match status" value="1"/>
</dbReference>
<evidence type="ECO:0000259" key="1">
    <source>
        <dbReference type="PROSITE" id="PS51186"/>
    </source>
</evidence>
<sequence>MENKDKLYTLRRGMPEDYEDILDFGNYIFRTDFAALLPKLYKGHPERAAEHLLVTEQRPGGERIRGMSGLFRIPMNVCGRKLMASGVGTVAVHPYDRGKGYMKLTVGGCVDWAREEGHDFVILSGRKQRYQHYGFEKCGSIYSFELDGTVSRQLRTYGVEGVTPPVPADGWEVLSPEAGKEYEARCRALYEAQPVWAERPDFWEVASSWSGEVRVICRDGAFAGYAALSMAYGGFTVHELLLEEGVEPLPAVLSVLDCAAQMGARELTVEVLPFQQELIHTLTLIAEEGRLSSPYGINVLRYAPVAEAFLQLKAGFRPLPEGSYVLGIERGGKAEKVRLTFRDGQAKAEELPEEAEADILLPHIQMMDFLFAQSGTAGVTGKQPALEAAWFPLPFCMSEEDNS</sequence>